<organism evidence="1 2">
    <name type="scientific">Parenemella sanctibonifatiensis</name>
    <dbReference type="NCBI Taxonomy" id="2016505"/>
    <lineage>
        <taxon>Bacteria</taxon>
        <taxon>Bacillati</taxon>
        <taxon>Actinomycetota</taxon>
        <taxon>Actinomycetes</taxon>
        <taxon>Propionibacteriales</taxon>
        <taxon>Propionibacteriaceae</taxon>
        <taxon>Parenemella</taxon>
    </lineage>
</organism>
<name>A0A255EG29_9ACTN</name>
<dbReference type="AlphaFoldDB" id="A0A255EG29"/>
<comment type="caution">
    <text evidence="1">The sequence shown here is derived from an EMBL/GenBank/DDBJ whole genome shotgun (WGS) entry which is preliminary data.</text>
</comment>
<evidence type="ECO:0000313" key="2">
    <source>
        <dbReference type="Proteomes" id="UP000216300"/>
    </source>
</evidence>
<evidence type="ECO:0000313" key="1">
    <source>
        <dbReference type="EMBL" id="OYN88555.1"/>
    </source>
</evidence>
<reference evidence="1 2" key="1">
    <citation type="submission" date="2017-07" db="EMBL/GenBank/DDBJ databases">
        <title>Draft whole genome sequences of clinical Proprionibacteriaceae strains.</title>
        <authorList>
            <person name="Bernier A.-M."/>
            <person name="Bernard K."/>
            <person name="Domingo M.-C."/>
        </authorList>
    </citation>
    <scope>NUCLEOTIDE SEQUENCE [LARGE SCALE GENOMIC DNA]</scope>
    <source>
        <strain evidence="1 2">NML 150081</strain>
    </source>
</reference>
<dbReference type="Gene3D" id="3.40.190.10">
    <property type="entry name" value="Periplasmic binding protein-like II"/>
    <property type="match status" value="1"/>
</dbReference>
<gene>
    <name evidence="1" type="ORF">CGZ91_13145</name>
</gene>
<dbReference type="EMBL" id="NMVJ01000011">
    <property type="protein sequence ID" value="OYN88555.1"/>
    <property type="molecule type" value="Genomic_DNA"/>
</dbReference>
<sequence length="94" mass="10443">MKFLTSEGPMKKFLEASNYLPPRTSLQGMWDGNEDNAFKSQFVEQVNVGVLHPKAREMMDLMRPHLQGCLLGRVEPQAALDAAAEQVDALLARG</sequence>
<accession>A0A255EG29</accession>
<keyword evidence="2" id="KW-1185">Reference proteome</keyword>
<dbReference type="Proteomes" id="UP000216300">
    <property type="component" value="Unassembled WGS sequence"/>
</dbReference>
<proteinExistence type="predicted"/>
<protein>
    <submittedName>
        <fullName evidence="1">Uncharacterized protein</fullName>
    </submittedName>
</protein>
<dbReference type="SUPFAM" id="SSF53850">
    <property type="entry name" value="Periplasmic binding protein-like II"/>
    <property type="match status" value="1"/>
</dbReference>